<comment type="subcellular location">
    <subcellularLocation>
        <location evidence="1">Endosome membrane</location>
        <topology evidence="1">Peripheral membrane protein</topology>
        <orientation evidence="1">Cytoplasmic side</orientation>
    </subcellularLocation>
    <subcellularLocation>
        <location evidence="2">Late endosome membrane</location>
    </subcellularLocation>
    <subcellularLocation>
        <location evidence="3">Lysosome membrane</location>
        <topology evidence="3">Peripheral membrane protein</topology>
        <orientation evidence="3">Cytoplasmic side</orientation>
    </subcellularLocation>
</comment>
<reference evidence="11" key="2">
    <citation type="submission" date="2025-09" db="UniProtKB">
        <authorList>
            <consortium name="Ensembl"/>
        </authorList>
    </citation>
    <scope>IDENTIFICATION</scope>
</reference>
<evidence type="ECO:0000313" key="11">
    <source>
        <dbReference type="Ensembl" id="ENSNMLP00000026826.1"/>
    </source>
</evidence>
<dbReference type="Ensembl" id="ENSNMLT00000029982.1">
    <property type="protein sequence ID" value="ENSNMLP00000026826.1"/>
    <property type="gene ID" value="ENSNMLG00000017112.1"/>
</dbReference>
<accession>A0A8C6TYJ5</accession>
<keyword evidence="9" id="KW-1133">Transmembrane helix</keyword>
<dbReference type="PANTHER" id="PTHR23292:SF45">
    <property type="entry name" value="LIPOPOLYSACCHARIDE-INDUCED TUMOR NECROSIS FACTOR-ALPHA FACTOR HOMOLOG"/>
    <property type="match status" value="1"/>
</dbReference>
<sequence length="141" mass="15643">MDKSKEAMDPPPYPGPPGPGFNIETAQPASYQHAAQPASYQYAAQSVSYHYAAQPKVVQPVVLVQPTPTDCPGQMMCPHCQSHVVTVTEYKNGALTWLICGIIGIFLFWPCCWIPFVIDACKDVEHTCPQCHNVLHVYKRL</sequence>
<feature type="compositionally biased region" description="Pro residues" evidence="8">
    <location>
        <begin position="9"/>
        <end position="19"/>
    </location>
</feature>
<evidence type="ECO:0000256" key="8">
    <source>
        <dbReference type="SAM" id="MobiDB-lite"/>
    </source>
</evidence>
<dbReference type="GO" id="GO:0005634">
    <property type="term" value="C:nucleus"/>
    <property type="evidence" value="ECO:0007669"/>
    <property type="project" value="TreeGrafter"/>
</dbReference>
<protein>
    <submittedName>
        <fullName evidence="11">Si:ch211-202h22.8</fullName>
    </submittedName>
</protein>
<feature type="domain" description="LITAF" evidence="10">
    <location>
        <begin position="72"/>
        <end position="140"/>
    </location>
</feature>
<name>A0A8C6TYJ5_9GOBI</name>
<dbReference type="GO" id="GO:0008270">
    <property type="term" value="F:zinc ion binding"/>
    <property type="evidence" value="ECO:0007669"/>
    <property type="project" value="TreeGrafter"/>
</dbReference>
<dbReference type="Pfam" id="PF10601">
    <property type="entry name" value="zf-LITAF-like"/>
    <property type="match status" value="1"/>
</dbReference>
<dbReference type="InterPro" id="IPR037519">
    <property type="entry name" value="LITAF_fam"/>
</dbReference>
<evidence type="ECO:0000259" key="10">
    <source>
        <dbReference type="SMART" id="SM00714"/>
    </source>
</evidence>
<evidence type="ECO:0000313" key="12">
    <source>
        <dbReference type="Proteomes" id="UP000694523"/>
    </source>
</evidence>
<organism evidence="11 12">
    <name type="scientific">Neogobius melanostomus</name>
    <name type="common">round goby</name>
    <dbReference type="NCBI Taxonomy" id="47308"/>
    <lineage>
        <taxon>Eukaryota</taxon>
        <taxon>Metazoa</taxon>
        <taxon>Chordata</taxon>
        <taxon>Craniata</taxon>
        <taxon>Vertebrata</taxon>
        <taxon>Euteleostomi</taxon>
        <taxon>Actinopterygii</taxon>
        <taxon>Neopterygii</taxon>
        <taxon>Teleostei</taxon>
        <taxon>Neoteleostei</taxon>
        <taxon>Acanthomorphata</taxon>
        <taxon>Gobiaria</taxon>
        <taxon>Gobiiformes</taxon>
        <taxon>Gobioidei</taxon>
        <taxon>Gobiidae</taxon>
        <taxon>Benthophilinae</taxon>
        <taxon>Neogobiini</taxon>
        <taxon>Neogobius</taxon>
    </lineage>
</organism>
<reference evidence="11" key="1">
    <citation type="submission" date="2025-08" db="UniProtKB">
        <authorList>
            <consortium name="Ensembl"/>
        </authorList>
    </citation>
    <scope>IDENTIFICATION</scope>
</reference>
<evidence type="ECO:0000256" key="5">
    <source>
        <dbReference type="ARBA" id="ARBA00022723"/>
    </source>
</evidence>
<evidence type="ECO:0000256" key="7">
    <source>
        <dbReference type="ARBA" id="ARBA00023136"/>
    </source>
</evidence>
<feature type="region of interest" description="Disordered" evidence="8">
    <location>
        <begin position="1"/>
        <end position="20"/>
    </location>
</feature>
<keyword evidence="6" id="KW-0862">Zinc</keyword>
<keyword evidence="7 9" id="KW-0472">Membrane</keyword>
<dbReference type="GO" id="GO:0098560">
    <property type="term" value="C:cytoplasmic side of late endosome membrane"/>
    <property type="evidence" value="ECO:0007669"/>
    <property type="project" value="TreeGrafter"/>
</dbReference>
<dbReference type="AlphaFoldDB" id="A0A8C6TYJ5"/>
<dbReference type="GO" id="GO:0098574">
    <property type="term" value="C:cytoplasmic side of lysosomal membrane"/>
    <property type="evidence" value="ECO:0007669"/>
    <property type="project" value="TreeGrafter"/>
</dbReference>
<evidence type="ECO:0000256" key="9">
    <source>
        <dbReference type="SAM" id="Phobius"/>
    </source>
</evidence>
<comment type="similarity">
    <text evidence="4">Belongs to the CDIP1/LITAF family.</text>
</comment>
<dbReference type="InterPro" id="IPR006629">
    <property type="entry name" value="LITAF"/>
</dbReference>
<keyword evidence="9" id="KW-0812">Transmembrane</keyword>
<evidence type="ECO:0000256" key="3">
    <source>
        <dbReference type="ARBA" id="ARBA00004630"/>
    </source>
</evidence>
<feature type="transmembrane region" description="Helical" evidence="9">
    <location>
        <begin position="95"/>
        <end position="118"/>
    </location>
</feature>
<evidence type="ECO:0000256" key="6">
    <source>
        <dbReference type="ARBA" id="ARBA00022833"/>
    </source>
</evidence>
<keyword evidence="5" id="KW-0479">Metal-binding</keyword>
<proteinExistence type="inferred from homology"/>
<dbReference type="SMART" id="SM00714">
    <property type="entry name" value="LITAF"/>
    <property type="match status" value="1"/>
</dbReference>
<evidence type="ECO:0000256" key="2">
    <source>
        <dbReference type="ARBA" id="ARBA00004414"/>
    </source>
</evidence>
<dbReference type="Proteomes" id="UP000694523">
    <property type="component" value="Unplaced"/>
</dbReference>
<dbReference type="PANTHER" id="PTHR23292">
    <property type="entry name" value="LIPOPOLYSACCHARIDE-INDUCED TUMOR NECROSIS FACTOR-ALPHA FACTOR"/>
    <property type="match status" value="1"/>
</dbReference>
<evidence type="ECO:0000256" key="1">
    <source>
        <dbReference type="ARBA" id="ARBA00004125"/>
    </source>
</evidence>
<evidence type="ECO:0000256" key="4">
    <source>
        <dbReference type="ARBA" id="ARBA00005975"/>
    </source>
</evidence>
<keyword evidence="12" id="KW-1185">Reference proteome</keyword>